<dbReference type="SUPFAM" id="SSF81383">
    <property type="entry name" value="F-box domain"/>
    <property type="match status" value="1"/>
</dbReference>
<evidence type="ECO:0000259" key="1">
    <source>
        <dbReference type="Pfam" id="PF00646"/>
    </source>
</evidence>
<comment type="caution">
    <text evidence="2">The sequence shown here is derived from an EMBL/GenBank/DDBJ whole genome shotgun (WGS) entry which is preliminary data.</text>
</comment>
<dbReference type="InterPro" id="IPR025886">
    <property type="entry name" value="PP2-like"/>
</dbReference>
<dbReference type="EMBL" id="JAXUIC010000003">
    <property type="protein sequence ID" value="KAK4595644.1"/>
    <property type="molecule type" value="Genomic_DNA"/>
</dbReference>
<organism evidence="2 3">
    <name type="scientific">Quercus rubra</name>
    <name type="common">Northern red oak</name>
    <name type="synonym">Quercus borealis</name>
    <dbReference type="NCBI Taxonomy" id="3512"/>
    <lineage>
        <taxon>Eukaryota</taxon>
        <taxon>Viridiplantae</taxon>
        <taxon>Streptophyta</taxon>
        <taxon>Embryophyta</taxon>
        <taxon>Tracheophyta</taxon>
        <taxon>Spermatophyta</taxon>
        <taxon>Magnoliopsida</taxon>
        <taxon>eudicotyledons</taxon>
        <taxon>Gunneridae</taxon>
        <taxon>Pentapetalae</taxon>
        <taxon>rosids</taxon>
        <taxon>fabids</taxon>
        <taxon>Fagales</taxon>
        <taxon>Fagaceae</taxon>
        <taxon>Quercus</taxon>
    </lineage>
</organism>
<reference evidence="2 3" key="1">
    <citation type="journal article" date="2023" name="G3 (Bethesda)">
        <title>A haplotype-resolved chromosome-scale genome for Quercus rubra L. provides insights into the genetics of adaptive traits for red oak species.</title>
        <authorList>
            <person name="Kapoor B."/>
            <person name="Jenkins J."/>
            <person name="Schmutz J."/>
            <person name="Zhebentyayeva T."/>
            <person name="Kuelheim C."/>
            <person name="Coggeshall M."/>
            <person name="Heim C."/>
            <person name="Lasky J.R."/>
            <person name="Leites L."/>
            <person name="Islam-Faridi N."/>
            <person name="Romero-Severson J."/>
            <person name="DeLeo V.L."/>
            <person name="Lucas S.M."/>
            <person name="Lazic D."/>
            <person name="Gailing O."/>
            <person name="Carlson J."/>
            <person name="Staton M."/>
        </authorList>
    </citation>
    <scope>NUCLEOTIDE SEQUENCE [LARGE SCALE GENOMIC DNA]</scope>
    <source>
        <strain evidence="2">Pseudo-F2</strain>
    </source>
</reference>
<dbReference type="PANTHER" id="PTHR32278:SF15">
    <property type="entry name" value="F-BOX PROTEIN PP2-B13-RELATED"/>
    <property type="match status" value="1"/>
</dbReference>
<dbReference type="InterPro" id="IPR001810">
    <property type="entry name" value="F-box_dom"/>
</dbReference>
<name>A0AAN7IZY2_QUERU</name>
<dbReference type="InterPro" id="IPR036047">
    <property type="entry name" value="F-box-like_dom_sf"/>
</dbReference>
<feature type="domain" description="F-box" evidence="1">
    <location>
        <begin position="6"/>
        <end position="46"/>
    </location>
</feature>
<sequence length="271" mass="30890">MGGLIDMLPGDCVSKILSCTSPTDAYRSSMVSSMFHSAAESDIVWEMFLPTDYKDVVSRLITPLTFTTKKELFVYLCNPVLIDDGRKSFKLDKSSGKISYMLSARELSMTWGNDPMQWSWKSIPQSRTTCWLEIRGKINTQILSPNTRYGAYLIMKISNRAYGLNSIPSEVSIEVGNKVCSGMAYLRREDGMQQQMECMFYRNRIEVLKKRVIEGTQRTSNERENGWMEIELGEFFSGEANEEVKMSLMEVKGYQLKGGLVIEGIEVRPKH</sequence>
<dbReference type="Pfam" id="PF00646">
    <property type="entry name" value="F-box"/>
    <property type="match status" value="1"/>
</dbReference>
<evidence type="ECO:0000313" key="3">
    <source>
        <dbReference type="Proteomes" id="UP001324115"/>
    </source>
</evidence>
<dbReference type="Proteomes" id="UP001324115">
    <property type="component" value="Unassembled WGS sequence"/>
</dbReference>
<gene>
    <name evidence="2" type="ORF">RGQ29_013931</name>
</gene>
<dbReference type="PANTHER" id="PTHR32278">
    <property type="entry name" value="F-BOX DOMAIN-CONTAINING PROTEIN"/>
    <property type="match status" value="1"/>
</dbReference>
<dbReference type="AlphaFoldDB" id="A0AAN7IZY2"/>
<keyword evidence="3" id="KW-1185">Reference proteome</keyword>
<dbReference type="Pfam" id="PF14299">
    <property type="entry name" value="PP2"/>
    <property type="match status" value="1"/>
</dbReference>
<protein>
    <recommendedName>
        <fullName evidence="1">F-box domain-containing protein</fullName>
    </recommendedName>
</protein>
<dbReference type="CDD" id="cd22162">
    <property type="entry name" value="F-box_AtSKIP3-like"/>
    <property type="match status" value="1"/>
</dbReference>
<evidence type="ECO:0000313" key="2">
    <source>
        <dbReference type="EMBL" id="KAK4595644.1"/>
    </source>
</evidence>
<accession>A0AAN7IZY2</accession>
<proteinExistence type="predicted"/>